<keyword evidence="2" id="KW-1185">Reference proteome</keyword>
<name>A0AB35XDW8_9ENTR</name>
<proteinExistence type="predicted"/>
<evidence type="ECO:0000313" key="2">
    <source>
        <dbReference type="Proteomes" id="UP001331691"/>
    </source>
</evidence>
<reference evidence="1 2" key="1">
    <citation type="submission" date="2023-10" db="EMBL/GenBank/DDBJ databases">
        <title>Wastewater isolates of ESBL- and carbapenemase-producing Gram-negative bacteria from New Zealand.</title>
        <authorList>
            <person name="Straub C."/>
            <person name="Weaver L."/>
            <person name="Cornelius A."/>
            <person name="Mcgill E."/>
            <person name="Dyet K."/>
            <person name="White L."/>
            <person name="Pattis I."/>
        </authorList>
    </citation>
    <scope>NUCLEOTIDE SEQUENCE [LARGE SCALE GENOMIC DNA]</scope>
    <source>
        <strain evidence="1 2">ESBL09</strain>
    </source>
</reference>
<accession>A0AB35XDW8</accession>
<sequence>MSDRSVDQLRFVEMAQAHPELAGYWDFETWSLQVKRVDEDFGVLSSGQQILMTFFMSVWFGRNKDFDITRAAGVLDNSNKQIIADWLLDPFWP</sequence>
<dbReference type="Proteomes" id="UP001331691">
    <property type="component" value="Unassembled WGS sequence"/>
</dbReference>
<dbReference type="RefSeq" id="WP_331389596.1">
    <property type="nucleotide sequence ID" value="NZ_JAZKKV010000004.1"/>
</dbReference>
<dbReference type="EMBL" id="JAZKKV010000004">
    <property type="protein sequence ID" value="MEE9657505.1"/>
    <property type="molecule type" value="Genomic_DNA"/>
</dbReference>
<evidence type="ECO:0000313" key="1">
    <source>
        <dbReference type="EMBL" id="MEE9657505.1"/>
    </source>
</evidence>
<organism evidence="1 2">
    <name type="scientific">Kluyvera ascorbata</name>
    <dbReference type="NCBI Taxonomy" id="51288"/>
    <lineage>
        <taxon>Bacteria</taxon>
        <taxon>Pseudomonadati</taxon>
        <taxon>Pseudomonadota</taxon>
        <taxon>Gammaproteobacteria</taxon>
        <taxon>Enterobacterales</taxon>
        <taxon>Enterobacteriaceae</taxon>
        <taxon>Kluyvera</taxon>
    </lineage>
</organism>
<comment type="caution">
    <text evidence="1">The sequence shown here is derived from an EMBL/GenBank/DDBJ whole genome shotgun (WGS) entry which is preliminary data.</text>
</comment>
<protein>
    <submittedName>
        <fullName evidence="1">Uncharacterized protein</fullName>
    </submittedName>
</protein>
<dbReference type="AlphaFoldDB" id="A0AB35XDW8"/>
<gene>
    <name evidence="1" type="ORF">V4836_25975</name>
</gene>